<accession>A0ABR2H5C7</accession>
<dbReference type="PANTHER" id="PTHR12905:SF0">
    <property type="entry name" value="CALCINEURIN-LIKE PHOSPHOESTERASE DOMAIN-CONTAINING PROTEIN"/>
    <property type="match status" value="1"/>
</dbReference>
<dbReference type="PANTHER" id="PTHR12905">
    <property type="entry name" value="METALLOPHOSPHOESTERASE"/>
    <property type="match status" value="1"/>
</dbReference>
<comment type="caution">
    <text evidence="2">The sequence shown here is derived from an EMBL/GenBank/DDBJ whole genome shotgun (WGS) entry which is preliminary data.</text>
</comment>
<keyword evidence="3" id="KW-1185">Reference proteome</keyword>
<reference evidence="2 3" key="1">
    <citation type="submission" date="2024-04" db="EMBL/GenBank/DDBJ databases">
        <title>Tritrichomonas musculus Genome.</title>
        <authorList>
            <person name="Alves-Ferreira E."/>
            <person name="Grigg M."/>
            <person name="Lorenzi H."/>
            <person name="Galac M."/>
        </authorList>
    </citation>
    <scope>NUCLEOTIDE SEQUENCE [LARGE SCALE GENOMIC DNA]</scope>
    <source>
        <strain evidence="2 3">EAF2021</strain>
    </source>
</reference>
<proteinExistence type="predicted"/>
<dbReference type="Proteomes" id="UP001470230">
    <property type="component" value="Unassembled WGS sequence"/>
</dbReference>
<evidence type="ECO:0000313" key="3">
    <source>
        <dbReference type="Proteomes" id="UP001470230"/>
    </source>
</evidence>
<dbReference type="InterPro" id="IPR051693">
    <property type="entry name" value="UPF0046_metallophosphoest"/>
</dbReference>
<dbReference type="Gene3D" id="3.60.21.10">
    <property type="match status" value="1"/>
</dbReference>
<dbReference type="SUPFAM" id="SSF56300">
    <property type="entry name" value="Metallo-dependent phosphatases"/>
    <property type="match status" value="1"/>
</dbReference>
<gene>
    <name evidence="2" type="ORF">M9Y10_026976</name>
</gene>
<sequence length="288" mass="33427">MIKLDGSQIMLKILQNLLNQEQYELCAYQILIPVMIKYQKKRIKYPADIAIHAGDFTNVGKREDVIKFREWFKNLPTTHKLLIAGNHDLSFDDEIQQKHPFYFKYRRYTEPPELSKKEVACPEIIYAEESVVELMGIKFYCSPRSPFIEGWGFPSKIENEGKEWGKIDDSIDVVVTHSPPAGILDFEICEGGIGDPYLAQKIQKCKTPLHIFDHAHCCNGCYRHGNTLHVNCATVNINNKYKYPPIYIDLIKTGEKFDEPDRYLTIQELIDLSFFKNPLYVPEELEES</sequence>
<evidence type="ECO:0000313" key="2">
    <source>
        <dbReference type="EMBL" id="KAK8841361.1"/>
    </source>
</evidence>
<name>A0ABR2H5C7_9EUKA</name>
<dbReference type="Pfam" id="PF00149">
    <property type="entry name" value="Metallophos"/>
    <property type="match status" value="1"/>
</dbReference>
<dbReference type="EMBL" id="JAPFFF010000041">
    <property type="protein sequence ID" value="KAK8841361.1"/>
    <property type="molecule type" value="Genomic_DNA"/>
</dbReference>
<protein>
    <recommendedName>
        <fullName evidence="1">Calcineurin-like phosphoesterase domain-containing protein</fullName>
    </recommendedName>
</protein>
<dbReference type="InterPro" id="IPR029052">
    <property type="entry name" value="Metallo-depent_PP-like"/>
</dbReference>
<feature type="domain" description="Calcineurin-like phosphoesterase" evidence="1">
    <location>
        <begin position="42"/>
        <end position="187"/>
    </location>
</feature>
<dbReference type="InterPro" id="IPR004843">
    <property type="entry name" value="Calcineurin-like_PHP"/>
</dbReference>
<evidence type="ECO:0000259" key="1">
    <source>
        <dbReference type="Pfam" id="PF00149"/>
    </source>
</evidence>
<organism evidence="2 3">
    <name type="scientific">Tritrichomonas musculus</name>
    <dbReference type="NCBI Taxonomy" id="1915356"/>
    <lineage>
        <taxon>Eukaryota</taxon>
        <taxon>Metamonada</taxon>
        <taxon>Parabasalia</taxon>
        <taxon>Tritrichomonadida</taxon>
        <taxon>Tritrichomonadidae</taxon>
        <taxon>Tritrichomonas</taxon>
    </lineage>
</organism>